<accession>A0A9D4JX52</accession>
<evidence type="ECO:0000313" key="2">
    <source>
        <dbReference type="EMBL" id="KAH3827271.1"/>
    </source>
</evidence>
<dbReference type="EMBL" id="JAIWYP010000005">
    <property type="protein sequence ID" value="KAH3827271.1"/>
    <property type="molecule type" value="Genomic_DNA"/>
</dbReference>
<dbReference type="Proteomes" id="UP000828390">
    <property type="component" value="Unassembled WGS sequence"/>
</dbReference>
<gene>
    <name evidence="2" type="ORF">DPMN_129202</name>
</gene>
<reference evidence="2" key="2">
    <citation type="submission" date="2020-11" db="EMBL/GenBank/DDBJ databases">
        <authorList>
            <person name="McCartney M.A."/>
            <person name="Auch B."/>
            <person name="Kono T."/>
            <person name="Mallez S."/>
            <person name="Becker A."/>
            <person name="Gohl D.M."/>
            <person name="Silverstein K.A.T."/>
            <person name="Koren S."/>
            <person name="Bechman K.B."/>
            <person name="Herman A."/>
            <person name="Abrahante J.E."/>
            <person name="Garbe J."/>
        </authorList>
    </citation>
    <scope>NUCLEOTIDE SEQUENCE</scope>
    <source>
        <strain evidence="2">Duluth1</strain>
        <tissue evidence="2">Whole animal</tissue>
    </source>
</reference>
<evidence type="ECO:0000256" key="1">
    <source>
        <dbReference type="SAM" id="MobiDB-lite"/>
    </source>
</evidence>
<proteinExistence type="predicted"/>
<protein>
    <submittedName>
        <fullName evidence="2">Uncharacterized protein</fullName>
    </submittedName>
</protein>
<comment type="caution">
    <text evidence="2">The sequence shown here is derived from an EMBL/GenBank/DDBJ whole genome shotgun (WGS) entry which is preliminary data.</text>
</comment>
<evidence type="ECO:0000313" key="3">
    <source>
        <dbReference type="Proteomes" id="UP000828390"/>
    </source>
</evidence>
<sequence>MRRDFAGRGYFGPLMKYFRGIGGSPSPPHFLKRIYTNLRSDIRGNLIRGNPRKNHTPGPKPSNGPDKIVPPARQPARPHSPI</sequence>
<feature type="region of interest" description="Disordered" evidence="1">
    <location>
        <begin position="44"/>
        <end position="82"/>
    </location>
</feature>
<keyword evidence="3" id="KW-1185">Reference proteome</keyword>
<dbReference type="AlphaFoldDB" id="A0A9D4JX52"/>
<organism evidence="2 3">
    <name type="scientific">Dreissena polymorpha</name>
    <name type="common">Zebra mussel</name>
    <name type="synonym">Mytilus polymorpha</name>
    <dbReference type="NCBI Taxonomy" id="45954"/>
    <lineage>
        <taxon>Eukaryota</taxon>
        <taxon>Metazoa</taxon>
        <taxon>Spiralia</taxon>
        <taxon>Lophotrochozoa</taxon>
        <taxon>Mollusca</taxon>
        <taxon>Bivalvia</taxon>
        <taxon>Autobranchia</taxon>
        <taxon>Heteroconchia</taxon>
        <taxon>Euheterodonta</taxon>
        <taxon>Imparidentia</taxon>
        <taxon>Neoheterodontei</taxon>
        <taxon>Myida</taxon>
        <taxon>Dreissenoidea</taxon>
        <taxon>Dreissenidae</taxon>
        <taxon>Dreissena</taxon>
    </lineage>
</organism>
<name>A0A9D4JX52_DREPO</name>
<reference evidence="2" key="1">
    <citation type="journal article" date="2019" name="bioRxiv">
        <title>The Genome of the Zebra Mussel, Dreissena polymorpha: A Resource for Invasive Species Research.</title>
        <authorList>
            <person name="McCartney M.A."/>
            <person name="Auch B."/>
            <person name="Kono T."/>
            <person name="Mallez S."/>
            <person name="Zhang Y."/>
            <person name="Obille A."/>
            <person name="Becker A."/>
            <person name="Abrahante J.E."/>
            <person name="Garbe J."/>
            <person name="Badalamenti J.P."/>
            <person name="Herman A."/>
            <person name="Mangelson H."/>
            <person name="Liachko I."/>
            <person name="Sullivan S."/>
            <person name="Sone E.D."/>
            <person name="Koren S."/>
            <person name="Silverstein K.A.T."/>
            <person name="Beckman K.B."/>
            <person name="Gohl D.M."/>
        </authorList>
    </citation>
    <scope>NUCLEOTIDE SEQUENCE</scope>
    <source>
        <strain evidence="2">Duluth1</strain>
        <tissue evidence="2">Whole animal</tissue>
    </source>
</reference>